<dbReference type="Gene3D" id="3.30.559.10">
    <property type="entry name" value="Chloramphenicol acetyltransferase-like domain"/>
    <property type="match status" value="1"/>
</dbReference>
<keyword evidence="2" id="KW-0808">Transferase</keyword>
<dbReference type="Proteomes" id="UP000184232">
    <property type="component" value="Unassembled WGS sequence"/>
</dbReference>
<keyword evidence="3" id="KW-1185">Reference proteome</keyword>
<dbReference type="GO" id="GO:0008811">
    <property type="term" value="F:chloramphenicol O-acetyltransferase activity"/>
    <property type="evidence" value="ECO:0007669"/>
    <property type="project" value="InterPro"/>
</dbReference>
<dbReference type="EMBL" id="FQZH01000006">
    <property type="protein sequence ID" value="SHJ76875.1"/>
    <property type="molecule type" value="Genomic_DNA"/>
</dbReference>
<dbReference type="RefSeq" id="WP_072785752.1">
    <property type="nucleotide sequence ID" value="NZ_CP045292.1"/>
</dbReference>
<dbReference type="OrthoDB" id="9801766at2"/>
<feature type="active site" description="Proton acceptor" evidence="1">
    <location>
        <position position="187"/>
    </location>
</feature>
<dbReference type="AlphaFoldDB" id="A0A1M6M0B4"/>
<organism evidence="2 3">
    <name type="scientific">Flavobacterium haoranii</name>
    <dbReference type="NCBI Taxonomy" id="683124"/>
    <lineage>
        <taxon>Bacteria</taxon>
        <taxon>Pseudomonadati</taxon>
        <taxon>Bacteroidota</taxon>
        <taxon>Flavobacteriia</taxon>
        <taxon>Flavobacteriales</taxon>
        <taxon>Flavobacteriaceae</taxon>
        <taxon>Flavobacterium</taxon>
    </lineage>
</organism>
<proteinExistence type="predicted"/>
<reference evidence="2 3" key="1">
    <citation type="submission" date="2016-11" db="EMBL/GenBank/DDBJ databases">
        <authorList>
            <person name="Jaros S."/>
            <person name="Januszkiewicz K."/>
            <person name="Wedrychowicz H."/>
        </authorList>
    </citation>
    <scope>NUCLEOTIDE SEQUENCE [LARGE SCALE GENOMIC DNA]</scope>
    <source>
        <strain evidence="2 3">DSM 22807</strain>
    </source>
</reference>
<dbReference type="SMART" id="SM01059">
    <property type="entry name" value="CAT"/>
    <property type="match status" value="1"/>
</dbReference>
<sequence length="210" mass="24391">MKKLDLQNWNRKEHYEFFKNFDNPYFGIVTEVDCTVAFDNAKKNKISFFASYLHKSMKAVNEVEAFKYRILEDEVVIYDVIHAGTTIGRADGTFGFSFIHFSEDFETFNLELQKEIEAVQKSTGLRLNNEDLKHNLIRHSTLPWSSFTGLLHPTKNSASESVPKITFGKAYLKDNKRFLPVSVEANHALMDGYHIAQYLEKFQLFLSEEK</sequence>
<evidence type="ECO:0000313" key="3">
    <source>
        <dbReference type="Proteomes" id="UP000184232"/>
    </source>
</evidence>
<dbReference type="InterPro" id="IPR001707">
    <property type="entry name" value="Cmp_AcTrfase"/>
</dbReference>
<dbReference type="PANTHER" id="PTHR38474:SF1">
    <property type="entry name" value="SLR0299 PROTEIN"/>
    <property type="match status" value="1"/>
</dbReference>
<dbReference type="PIRSF" id="PIRSF000440">
    <property type="entry name" value="CAT"/>
    <property type="match status" value="1"/>
</dbReference>
<protein>
    <submittedName>
        <fullName evidence="2">Chloramphenicol O-acetyltransferase type A</fullName>
    </submittedName>
</protein>
<dbReference type="InterPro" id="IPR023213">
    <property type="entry name" value="CAT-like_dom_sf"/>
</dbReference>
<gene>
    <name evidence="2" type="ORF">SAMN05444337_2579</name>
</gene>
<evidence type="ECO:0000256" key="1">
    <source>
        <dbReference type="PIRSR" id="PIRSR000440-1"/>
    </source>
</evidence>
<dbReference type="SUPFAM" id="SSF52777">
    <property type="entry name" value="CoA-dependent acyltransferases"/>
    <property type="match status" value="1"/>
</dbReference>
<dbReference type="STRING" id="683124.SAMN05444337_2579"/>
<evidence type="ECO:0000313" key="2">
    <source>
        <dbReference type="EMBL" id="SHJ76875.1"/>
    </source>
</evidence>
<accession>A0A1M6M0B4</accession>
<dbReference type="Pfam" id="PF00302">
    <property type="entry name" value="CAT"/>
    <property type="match status" value="1"/>
</dbReference>
<dbReference type="PANTHER" id="PTHR38474">
    <property type="entry name" value="SLR0299 PROTEIN"/>
    <property type="match status" value="1"/>
</dbReference>
<name>A0A1M6M0B4_9FLAO</name>